<keyword evidence="3" id="KW-1185">Reference proteome</keyword>
<feature type="transmembrane region" description="Helical" evidence="1">
    <location>
        <begin position="387"/>
        <end position="404"/>
    </location>
</feature>
<comment type="caution">
    <text evidence="2">The sequence shown here is derived from an EMBL/GenBank/DDBJ whole genome shotgun (WGS) entry which is preliminary data.</text>
</comment>
<feature type="transmembrane region" description="Helical" evidence="1">
    <location>
        <begin position="224"/>
        <end position="244"/>
    </location>
</feature>
<evidence type="ECO:0000256" key="1">
    <source>
        <dbReference type="SAM" id="Phobius"/>
    </source>
</evidence>
<feature type="transmembrane region" description="Helical" evidence="1">
    <location>
        <begin position="107"/>
        <end position="124"/>
    </location>
</feature>
<dbReference type="Pfam" id="PF20176">
    <property type="entry name" value="DUF6541"/>
    <property type="match status" value="1"/>
</dbReference>
<reference evidence="3" key="1">
    <citation type="journal article" date="2019" name="Int. J. Syst. Evol. Microbiol.">
        <title>The Global Catalogue of Microorganisms (GCM) 10K type strain sequencing project: providing services to taxonomists for standard genome sequencing and annotation.</title>
        <authorList>
            <consortium name="The Broad Institute Genomics Platform"/>
            <consortium name="The Broad Institute Genome Sequencing Center for Infectious Disease"/>
            <person name="Wu L."/>
            <person name="Ma J."/>
        </authorList>
    </citation>
    <scope>NUCLEOTIDE SEQUENCE [LARGE SCALE GENOMIC DNA]</scope>
    <source>
        <strain evidence="3">CGMCC 1.10698</strain>
    </source>
</reference>
<evidence type="ECO:0000313" key="2">
    <source>
        <dbReference type="EMBL" id="MFC4264263.1"/>
    </source>
</evidence>
<dbReference type="InterPro" id="IPR046671">
    <property type="entry name" value="DUF6541"/>
</dbReference>
<dbReference type="Proteomes" id="UP001595773">
    <property type="component" value="Unassembled WGS sequence"/>
</dbReference>
<feature type="transmembrane region" description="Helical" evidence="1">
    <location>
        <begin position="490"/>
        <end position="509"/>
    </location>
</feature>
<feature type="transmembrane region" description="Helical" evidence="1">
    <location>
        <begin position="280"/>
        <end position="297"/>
    </location>
</feature>
<feature type="transmembrane region" description="Helical" evidence="1">
    <location>
        <begin position="6"/>
        <end position="26"/>
    </location>
</feature>
<feature type="transmembrane region" description="Helical" evidence="1">
    <location>
        <begin position="303"/>
        <end position="322"/>
    </location>
</feature>
<sequence>MNWLLNTYVFAVAALLLLCPGVLIASCARVRGLALWASAGPLSITFVSCTAVALSLLGIPFSLLSVTGALVLVSALVWLIVRGRASNSMRRGPAAWALPLPTVTARWVYLGLALAFMIIVWRLLSIFGHPDAFSQTFDDVFHLNAVRFIQDSGSGSSLTVGLLVNPGQTISFYPSAWHDFAALVSTTTGASIPAAVNAVNVVIAAIIWPAGLMFMVTRMTGLQAVPVLLTGVLSAGFTAFPYLMLDFGVLYPYLLAVALLPFAIGLAFTFTESRVLLTRANISAAALLVMALPGMALAHPSSLLALTAFTFPSILLVFTRSIKSALGRKRRARALIPPLAWFVGYLVVAVLGWKILRPDPASAVWGPYQSLSQSLGEGLLSAPMSRPVPWVIAIMTVCGVAILLRRRETWWILGVMTIGLGLFSMASGMRPGGLRSFVTGGWYNDSNRLAALLPIAVIGVAVVGGTWVFDRVILHTRRIISERRIHSTSLHSATRAGAIVSGTIVLALITQFGSVGFEVRSAAAQFQITDTSNLISTDEKALLDRIDTMVPAGATLVASPWTGASLVYALAGRRSLTPHIFGDPGPEAQFVLDHLSNLSTDPAVCDAIEETHTFYVLDFGTQEVHGGSHPFPGVKHLATVPGIRLIDSEGEAKLYQITGCR</sequence>
<feature type="transmembrane region" description="Helical" evidence="1">
    <location>
        <begin position="334"/>
        <end position="356"/>
    </location>
</feature>
<keyword evidence="1" id="KW-0472">Membrane</keyword>
<evidence type="ECO:0000313" key="3">
    <source>
        <dbReference type="Proteomes" id="UP001595773"/>
    </source>
</evidence>
<name>A0ABV8QX63_9MICC</name>
<feature type="transmembrane region" description="Helical" evidence="1">
    <location>
        <begin position="33"/>
        <end position="57"/>
    </location>
</feature>
<organism evidence="2 3">
    <name type="scientific">Arthrobacter cryoconiti</name>
    <dbReference type="NCBI Taxonomy" id="748907"/>
    <lineage>
        <taxon>Bacteria</taxon>
        <taxon>Bacillati</taxon>
        <taxon>Actinomycetota</taxon>
        <taxon>Actinomycetes</taxon>
        <taxon>Micrococcales</taxon>
        <taxon>Micrococcaceae</taxon>
        <taxon>Arthrobacter</taxon>
    </lineage>
</organism>
<gene>
    <name evidence="2" type="ORF">ACFOW9_01445</name>
</gene>
<proteinExistence type="predicted"/>
<feature type="transmembrane region" description="Helical" evidence="1">
    <location>
        <begin position="411"/>
        <end position="429"/>
    </location>
</feature>
<keyword evidence="1" id="KW-0812">Transmembrane</keyword>
<feature type="transmembrane region" description="Helical" evidence="1">
    <location>
        <begin position="449"/>
        <end position="469"/>
    </location>
</feature>
<feature type="transmembrane region" description="Helical" evidence="1">
    <location>
        <begin position="63"/>
        <end position="81"/>
    </location>
</feature>
<feature type="transmembrane region" description="Helical" evidence="1">
    <location>
        <begin position="194"/>
        <end position="217"/>
    </location>
</feature>
<keyword evidence="1" id="KW-1133">Transmembrane helix</keyword>
<dbReference type="EMBL" id="JBHSCQ010000004">
    <property type="protein sequence ID" value="MFC4264263.1"/>
    <property type="molecule type" value="Genomic_DNA"/>
</dbReference>
<dbReference type="RefSeq" id="WP_230067948.1">
    <property type="nucleotide sequence ID" value="NZ_BAABLL010000001.1"/>
</dbReference>
<feature type="transmembrane region" description="Helical" evidence="1">
    <location>
        <begin position="250"/>
        <end position="268"/>
    </location>
</feature>
<protein>
    <submittedName>
        <fullName evidence="2">DUF6541 family protein</fullName>
    </submittedName>
</protein>
<feature type="transmembrane region" description="Helical" evidence="1">
    <location>
        <begin position="549"/>
        <end position="571"/>
    </location>
</feature>
<accession>A0ABV8QX63</accession>